<dbReference type="SUPFAM" id="SSF52058">
    <property type="entry name" value="L domain-like"/>
    <property type="match status" value="1"/>
</dbReference>
<dbReference type="EMBL" id="CP026115">
    <property type="protein sequence ID" value="QHG66073.1"/>
    <property type="molecule type" value="Genomic_DNA"/>
</dbReference>
<dbReference type="Pfam" id="PF14496">
    <property type="entry name" value="NEL"/>
    <property type="match status" value="1"/>
</dbReference>
<dbReference type="RefSeq" id="WP_159411352.1">
    <property type="nucleotide sequence ID" value="NZ_CP026115.2"/>
</dbReference>
<evidence type="ECO:0000256" key="8">
    <source>
        <dbReference type="ARBA" id="ARBA00022679"/>
    </source>
</evidence>
<evidence type="ECO:0000256" key="14">
    <source>
        <dbReference type="PROSITE-ProRule" id="PRU01398"/>
    </source>
</evidence>
<comment type="similarity">
    <text evidence="4 14">Belongs to the LRR-containing bacterial E3 ligase family.</text>
</comment>
<dbReference type="Proteomes" id="UP000464480">
    <property type="component" value="Chromosome"/>
</dbReference>
<dbReference type="InterPro" id="IPR001611">
    <property type="entry name" value="Leu-rich_rpt"/>
</dbReference>
<evidence type="ECO:0000256" key="7">
    <source>
        <dbReference type="ARBA" id="ARBA00022614"/>
    </source>
</evidence>
<evidence type="ECO:0000256" key="2">
    <source>
        <dbReference type="ARBA" id="ARBA00004192"/>
    </source>
</evidence>
<dbReference type="PROSITE" id="PS51450">
    <property type="entry name" value="LRR"/>
    <property type="match status" value="1"/>
</dbReference>
<dbReference type="InterPro" id="IPR029487">
    <property type="entry name" value="NEL_dom"/>
</dbReference>
<sequence>MPKTKVHPKLQRPAVDFIAEQLPGWLKKATQVQLGSLRACMSAHLQSQKRMAVTLQQLIPLDRFAAQKLESAMQEQLALDVDLFKVHWHEQRRRFSVPSGHLPVDDDYFVTVPALQKLMQNFHEGETFYDQTALTVAATTPGAPDRVVSRRIDDVVGLCRNVDVGKSYQEHLNEIFTKAFQHQLAIDKRQELAVAIEIAAIKGQLAYSDLQMLRRVCQGKPAELPLDFELALGALQLLGQRVDGAIVFELSGTPFGLPGLVFNPKQVVGVLLYLPDDSQQPLRRFDDWSSANLALVSAMRDAPFRQAIARRIALPGQADYLITLGKRLQDPKPDLEPRRFAKSGEGFASLAAGHVMRIKADAAFLAVPTAQADATAAAERLRKLQTAGLVLLNLAGLFVPVVGALMLADLARQMLGHVYEGVSDWAQDHQHEALEHLLQVALTVATGAAIAGGGQVLRSAFVERLEPIVTEAGEQRLWQHDLQPYEERAPLPPLLELDNGLHSDGQAHWWRRNGVLYRVRRNVAGIWRLLHREGAGVFGPVLESNGERAWRLAYERPLEWQGTDLLLKRLWPEASELSPERISQILTVADVDEPHLRGLLVEGRPVPARLRDTLERFAVDARIHVFFAQLGAGSNDAEVLQWCIERLGLQGENEARQIERIQASTEALRGPMLEHFANVYLTDDPLLATLKGSFPGLADAYALDLLKNASSDVRQRLASESRVPLALAEQARAMLQEARLTRAREALYLRSSYHADAVTLVFSLLRRRGLVPGEVNLVLRDRSSTGPVLERLFPGRSGVQRVTVMVRANGGFALFDEAGRTREIEVAQPEGLFEVLAACLPSAFLQRRGWDGEGTAERIRSSMQAWLPRDRQALISLLGWREVRPVASPLHQLRDGRIGYLLSGRGASTEAQEQIFRQRIRGLYPSFDEAAVDRFLELLLNQADSAYVILLRQEQEYRALDESLEQWRNAVSGPDRGHRGAVADVFRRAWRLEGEEVIYSNGVPAGLRLSVLGIPAGSLPPIPVGTDFGHITDMALVGMRLEALPAGFLRNFRELRRLDMSNNALTSIPDEIQRLNSLRHLRLARNQIRMTAEQVSVLSSLGRLRTLNLNENRLGSINLRFRRLSRLRELHMHRAGLLAVPSGLEWCGLLEYADLRHNQISSLPQALLDAPSSLRQVVQVDGNPLSVADREQLYAYAPVPVEEPGAEDNLQVQEARILSARASWLETLAEADQASRAEQWDALRGETGSMPFFSLLAGLTGGADFRLVRGDLSRRVWTLIQVAHDDSRMREELFGLAAGPRTCVDSVAHCLSQLEVRMRVLQATFGGDPLTTRDARLLLAQRLFRLDQVEQFARTDFQGRIAEGRGVDEIEVSLAYRTGLAERLDLVGQPRTMEYPQVAEVTQDHLEQAYRAVLAAEAGSERASFISQCDYWVAYLNARYPEAFAQITESFSSKMDALDEDKEALGSGAYAERCRELTNDRKQAFDALALRLTQDELSITLPGSSRASGASEPLPSVP</sequence>
<evidence type="ECO:0000256" key="12">
    <source>
        <dbReference type="ARBA" id="ARBA00023026"/>
    </source>
</evidence>
<dbReference type="GO" id="GO:0061630">
    <property type="term" value="F:ubiquitin protein ligase activity"/>
    <property type="evidence" value="ECO:0007669"/>
    <property type="project" value="UniProtKB-EC"/>
</dbReference>
<dbReference type="Pfam" id="PF20178">
    <property type="entry name" value="ToxA_N"/>
    <property type="match status" value="1"/>
</dbReference>
<dbReference type="PANTHER" id="PTHR47114">
    <property type="match status" value="1"/>
</dbReference>
<evidence type="ECO:0000256" key="4">
    <source>
        <dbReference type="ARBA" id="ARBA00009868"/>
    </source>
</evidence>
<evidence type="ECO:0000313" key="17">
    <source>
        <dbReference type="Proteomes" id="UP000464480"/>
    </source>
</evidence>
<name>A0A6I6Y0U4_PSEPU</name>
<keyword evidence="9" id="KW-0677">Repeat</keyword>
<accession>A0A6I6Y0U4</accession>
<dbReference type="InterPro" id="IPR003591">
    <property type="entry name" value="Leu-rich_rpt_typical-subtyp"/>
</dbReference>
<comment type="PTM">
    <text evidence="14">Ubiquitinated in the presence of host E1 ubiquitin-activating enzyme, E2 ubiquitin-conjugating enzyme and ubiquitin.</text>
</comment>
<keyword evidence="13 14" id="KW-1035">Host cytoplasm</keyword>
<keyword evidence="8 14" id="KW-0808">Transferase</keyword>
<keyword evidence="6 14" id="KW-0964">Secreted</keyword>
<proteinExistence type="inferred from homology"/>
<keyword evidence="7" id="KW-0433">Leucine-rich repeat</keyword>
<dbReference type="PROSITE" id="PS52053">
    <property type="entry name" value="NEL"/>
    <property type="match status" value="1"/>
</dbReference>
<dbReference type="GO" id="GO:0016567">
    <property type="term" value="P:protein ubiquitination"/>
    <property type="evidence" value="ECO:0007669"/>
    <property type="project" value="InterPro"/>
</dbReference>
<dbReference type="PANTHER" id="PTHR47114:SF2">
    <property type="entry name" value="OLIGODENDROCYTE-MYELIN GLYCOPROTEIN"/>
    <property type="match status" value="1"/>
</dbReference>
<keyword evidence="12" id="KW-0843">Virulence</keyword>
<feature type="active site" description="Glycyl thioester intermediate" evidence="14">
    <location>
        <position position="1303"/>
    </location>
</feature>
<evidence type="ECO:0000256" key="1">
    <source>
        <dbReference type="ARBA" id="ARBA00000900"/>
    </source>
</evidence>
<comment type="subcellular location">
    <subcellularLocation>
        <location evidence="2">Host cytoplasm</location>
    </subcellularLocation>
    <subcellularLocation>
        <location evidence="3">Secreted</location>
    </subcellularLocation>
</comment>
<dbReference type="GO" id="GO:0030430">
    <property type="term" value="C:host cell cytoplasm"/>
    <property type="evidence" value="ECO:0007669"/>
    <property type="project" value="UniProtKB-SubCell"/>
</dbReference>
<dbReference type="EC" id="2.3.2.27" evidence="5"/>
<comment type="catalytic activity">
    <reaction evidence="1">
        <text>S-ubiquitinyl-[E2 ubiquitin-conjugating enzyme]-L-cysteine + [acceptor protein]-L-lysine = [E2 ubiquitin-conjugating enzyme]-L-cysteine + N(6)-ubiquitinyl-[acceptor protein]-L-lysine.</text>
        <dbReference type="EC" id="2.3.2.27"/>
    </reaction>
</comment>
<protein>
    <recommendedName>
        <fullName evidence="5">RING-type E3 ubiquitin transferase</fullName>
        <ecNumber evidence="5">2.3.2.27</ecNumber>
    </recommendedName>
</protein>
<dbReference type="SMART" id="SM00369">
    <property type="entry name" value="LRR_TYP"/>
    <property type="match status" value="5"/>
</dbReference>
<dbReference type="Gene3D" id="3.80.10.10">
    <property type="entry name" value="Ribonuclease Inhibitor"/>
    <property type="match status" value="1"/>
</dbReference>
<dbReference type="Gene3D" id="1.20.58.360">
    <property type="entry name" value="Shigella T3SS effector IpaH defines"/>
    <property type="match status" value="1"/>
</dbReference>
<keyword evidence="11 14" id="KW-0832">Ubl conjugation</keyword>
<feature type="domain" description="NEL" evidence="15">
    <location>
        <begin position="1216"/>
        <end position="1512"/>
    </location>
</feature>
<evidence type="ECO:0000313" key="16">
    <source>
        <dbReference type="EMBL" id="QHG66073.1"/>
    </source>
</evidence>
<evidence type="ECO:0000256" key="3">
    <source>
        <dbReference type="ARBA" id="ARBA00004613"/>
    </source>
</evidence>
<dbReference type="Pfam" id="PF13855">
    <property type="entry name" value="LRR_8"/>
    <property type="match status" value="1"/>
</dbReference>
<reference evidence="16 17" key="1">
    <citation type="submission" date="2020-02" db="EMBL/GenBank/DDBJ databases">
        <title>Pseudomonas Putida W5 Complete Genome Assembly.</title>
        <authorList>
            <person name="Yuan Z.-C."/>
            <person name="Shaw G.A."/>
            <person name="Cusano A.D."/>
            <person name="Caddey B.J."/>
            <person name="Weselowski B.J."/>
        </authorList>
    </citation>
    <scope>NUCLEOTIDE SEQUENCE [LARGE SCALE GENOMIC DNA]</scope>
    <source>
        <strain evidence="16 17">W5</strain>
    </source>
</reference>
<evidence type="ECO:0000256" key="11">
    <source>
        <dbReference type="ARBA" id="ARBA00022843"/>
    </source>
</evidence>
<dbReference type="InterPro" id="IPR046673">
    <property type="entry name" value="ToxA_N"/>
</dbReference>
<evidence type="ECO:0000256" key="13">
    <source>
        <dbReference type="ARBA" id="ARBA00023200"/>
    </source>
</evidence>
<evidence type="ECO:0000256" key="9">
    <source>
        <dbReference type="ARBA" id="ARBA00022737"/>
    </source>
</evidence>
<keyword evidence="10 14" id="KW-0833">Ubl conjugation pathway</keyword>
<organism evidence="16 17">
    <name type="scientific">Pseudomonas putida</name>
    <name type="common">Arthrobacter siderocapsulatus</name>
    <dbReference type="NCBI Taxonomy" id="303"/>
    <lineage>
        <taxon>Bacteria</taxon>
        <taxon>Pseudomonadati</taxon>
        <taxon>Pseudomonadota</taxon>
        <taxon>Gammaproteobacteria</taxon>
        <taxon>Pseudomonadales</taxon>
        <taxon>Pseudomonadaceae</taxon>
        <taxon>Pseudomonas</taxon>
    </lineage>
</organism>
<evidence type="ECO:0000256" key="6">
    <source>
        <dbReference type="ARBA" id="ARBA00022525"/>
    </source>
</evidence>
<evidence type="ECO:0000256" key="5">
    <source>
        <dbReference type="ARBA" id="ARBA00012483"/>
    </source>
</evidence>
<evidence type="ECO:0000259" key="15">
    <source>
        <dbReference type="PROSITE" id="PS52053"/>
    </source>
</evidence>
<dbReference type="InterPro" id="IPR051071">
    <property type="entry name" value="LRR-bact_E3_ubiq_ligases"/>
</dbReference>
<gene>
    <name evidence="16" type="ORF">C2H86_17445</name>
</gene>
<dbReference type="GO" id="GO:0005576">
    <property type="term" value="C:extracellular region"/>
    <property type="evidence" value="ECO:0007669"/>
    <property type="project" value="UniProtKB-SubCell"/>
</dbReference>
<evidence type="ECO:0000256" key="10">
    <source>
        <dbReference type="ARBA" id="ARBA00022786"/>
    </source>
</evidence>
<dbReference type="InterPro" id="IPR032675">
    <property type="entry name" value="LRR_dom_sf"/>
</dbReference>